<feature type="compositionally biased region" description="Basic and acidic residues" evidence="1">
    <location>
        <begin position="135"/>
        <end position="154"/>
    </location>
</feature>
<proteinExistence type="predicted"/>
<name>A0ABW3MEZ5_9PSEU</name>
<feature type="non-terminal residue" evidence="3">
    <location>
        <position position="201"/>
    </location>
</feature>
<dbReference type="Proteomes" id="UP001597045">
    <property type="component" value="Unassembled WGS sequence"/>
</dbReference>
<evidence type="ECO:0000313" key="3">
    <source>
        <dbReference type="EMBL" id="MFD1048194.1"/>
    </source>
</evidence>
<keyword evidence="4" id="KW-1185">Reference proteome</keyword>
<dbReference type="PANTHER" id="PTHR46438">
    <property type="entry name" value="ALPHA/BETA-HYDROLASES SUPERFAMILY PROTEIN"/>
    <property type="match status" value="1"/>
</dbReference>
<protein>
    <submittedName>
        <fullName evidence="3">Alpha/beta fold hydrolase</fullName>
    </submittedName>
</protein>
<evidence type="ECO:0000313" key="4">
    <source>
        <dbReference type="Proteomes" id="UP001597045"/>
    </source>
</evidence>
<feature type="domain" description="AB hydrolase-1" evidence="2">
    <location>
        <begin position="14"/>
        <end position="73"/>
    </location>
</feature>
<feature type="region of interest" description="Disordered" evidence="1">
    <location>
        <begin position="130"/>
        <end position="201"/>
    </location>
</feature>
<evidence type="ECO:0000259" key="2">
    <source>
        <dbReference type="Pfam" id="PF12697"/>
    </source>
</evidence>
<dbReference type="PANTHER" id="PTHR46438:SF11">
    <property type="entry name" value="LIPASE-RELATED"/>
    <property type="match status" value="1"/>
</dbReference>
<dbReference type="SUPFAM" id="SSF53474">
    <property type="entry name" value="alpha/beta-Hydrolases"/>
    <property type="match status" value="1"/>
</dbReference>
<evidence type="ECO:0000256" key="1">
    <source>
        <dbReference type="SAM" id="MobiDB-lite"/>
    </source>
</evidence>
<organism evidence="3 4">
    <name type="scientific">Kibdelosporangium lantanae</name>
    <dbReference type="NCBI Taxonomy" id="1497396"/>
    <lineage>
        <taxon>Bacteria</taxon>
        <taxon>Bacillati</taxon>
        <taxon>Actinomycetota</taxon>
        <taxon>Actinomycetes</taxon>
        <taxon>Pseudonocardiales</taxon>
        <taxon>Pseudonocardiaceae</taxon>
        <taxon>Kibdelosporangium</taxon>
    </lineage>
</organism>
<reference evidence="4" key="1">
    <citation type="journal article" date="2019" name="Int. J. Syst. Evol. Microbiol.">
        <title>The Global Catalogue of Microorganisms (GCM) 10K type strain sequencing project: providing services to taxonomists for standard genome sequencing and annotation.</title>
        <authorList>
            <consortium name="The Broad Institute Genomics Platform"/>
            <consortium name="The Broad Institute Genome Sequencing Center for Infectious Disease"/>
            <person name="Wu L."/>
            <person name="Ma J."/>
        </authorList>
    </citation>
    <scope>NUCLEOTIDE SEQUENCE [LARGE SCALE GENOMIC DNA]</scope>
    <source>
        <strain evidence="4">JCM 31486</strain>
    </source>
</reference>
<dbReference type="GO" id="GO:0016787">
    <property type="term" value="F:hydrolase activity"/>
    <property type="evidence" value="ECO:0007669"/>
    <property type="project" value="UniProtKB-KW"/>
</dbReference>
<sequence>MEINYERRGSGTPLVLLHGIGHRWQAWEPVLDRLALHHDVIAVDLPGFGLSPSLPEPYSVDAATTYAGQLAAHNAAAQHNVDVMEAYESASAFNAKGQPQSYGTIEPDNGTIVVRQPPTAVTVEKLEPVRPNVSRKTDTHQDPHWTDTDGKVTDNRGGYDVGGSGDDAVANRGGRELGHTVTSGVPDTPEIPVDPVDGSRV</sequence>
<dbReference type="Gene3D" id="3.40.50.1820">
    <property type="entry name" value="alpha/beta hydrolase"/>
    <property type="match status" value="1"/>
</dbReference>
<dbReference type="Pfam" id="PF12697">
    <property type="entry name" value="Abhydrolase_6"/>
    <property type="match status" value="1"/>
</dbReference>
<comment type="caution">
    <text evidence="3">The sequence shown here is derived from an EMBL/GenBank/DDBJ whole genome shotgun (WGS) entry which is preliminary data.</text>
</comment>
<accession>A0ABW3MEZ5</accession>
<dbReference type="InterPro" id="IPR029058">
    <property type="entry name" value="AB_hydrolase_fold"/>
</dbReference>
<dbReference type="EMBL" id="JBHTIS010001452">
    <property type="protein sequence ID" value="MFD1048194.1"/>
    <property type="molecule type" value="Genomic_DNA"/>
</dbReference>
<keyword evidence="3" id="KW-0378">Hydrolase</keyword>
<dbReference type="InterPro" id="IPR000073">
    <property type="entry name" value="AB_hydrolase_1"/>
</dbReference>
<gene>
    <name evidence="3" type="ORF">ACFQ1S_22965</name>
</gene>